<evidence type="ECO:0000256" key="11">
    <source>
        <dbReference type="RuleBase" id="RU000682"/>
    </source>
</evidence>
<dbReference type="SMART" id="SM00389">
    <property type="entry name" value="HOX"/>
    <property type="match status" value="1"/>
</dbReference>
<reference evidence="14 15" key="1">
    <citation type="journal article" date="2014" name="Nat. Genet.">
        <title>Whole-genome sequence of a flatfish provides insights into ZW sex chromosome evolution and adaptation to a benthic lifestyle.</title>
        <authorList>
            <person name="Chen S."/>
            <person name="Zhang G."/>
            <person name="Shao C."/>
            <person name="Huang Q."/>
            <person name="Liu G."/>
            <person name="Zhang P."/>
            <person name="Song W."/>
            <person name="An N."/>
            <person name="Chalopin D."/>
            <person name="Volff J.N."/>
            <person name="Hong Y."/>
            <person name="Li Q."/>
            <person name="Sha Z."/>
            <person name="Zhou H."/>
            <person name="Xie M."/>
            <person name="Yu Q."/>
            <person name="Liu Y."/>
            <person name="Xiang H."/>
            <person name="Wang N."/>
            <person name="Wu K."/>
            <person name="Yang C."/>
            <person name="Zhou Q."/>
            <person name="Liao X."/>
            <person name="Yang L."/>
            <person name="Hu Q."/>
            <person name="Zhang J."/>
            <person name="Meng L."/>
            <person name="Jin L."/>
            <person name="Tian Y."/>
            <person name="Lian J."/>
            <person name="Yang J."/>
            <person name="Miao G."/>
            <person name="Liu S."/>
            <person name="Liang Z."/>
            <person name="Yan F."/>
            <person name="Li Y."/>
            <person name="Sun B."/>
            <person name="Zhang H."/>
            <person name="Zhang J."/>
            <person name="Zhu Y."/>
            <person name="Du M."/>
            <person name="Zhao Y."/>
            <person name="Schartl M."/>
            <person name="Tang Q."/>
            <person name="Wang J."/>
        </authorList>
    </citation>
    <scope>NUCLEOTIDE SEQUENCE</scope>
</reference>
<dbReference type="SUPFAM" id="SSF46689">
    <property type="entry name" value="Homeodomain-like"/>
    <property type="match status" value="1"/>
</dbReference>
<keyword evidence="9 10" id="KW-0539">Nucleus</keyword>
<feature type="compositionally biased region" description="Basic and acidic residues" evidence="12">
    <location>
        <begin position="235"/>
        <end position="265"/>
    </location>
</feature>
<evidence type="ECO:0000256" key="5">
    <source>
        <dbReference type="ARBA" id="ARBA00023015"/>
    </source>
</evidence>
<feature type="region of interest" description="Disordered" evidence="12">
    <location>
        <begin position="228"/>
        <end position="286"/>
    </location>
</feature>
<feature type="domain" description="Homeobox" evidence="13">
    <location>
        <begin position="187"/>
        <end position="238"/>
    </location>
</feature>
<dbReference type="InterPro" id="IPR009057">
    <property type="entry name" value="Homeodomain-like_sf"/>
</dbReference>
<dbReference type="OrthoDB" id="3501850at2759"/>
<dbReference type="GO" id="GO:0005737">
    <property type="term" value="C:cytoplasm"/>
    <property type="evidence" value="ECO:0007669"/>
    <property type="project" value="UniProtKB-SubCell"/>
</dbReference>
<organism evidence="14 15">
    <name type="scientific">Cynoglossus semilaevis</name>
    <name type="common">Tongue sole</name>
    <dbReference type="NCBI Taxonomy" id="244447"/>
    <lineage>
        <taxon>Eukaryota</taxon>
        <taxon>Metazoa</taxon>
        <taxon>Chordata</taxon>
        <taxon>Craniata</taxon>
        <taxon>Vertebrata</taxon>
        <taxon>Euteleostomi</taxon>
        <taxon>Actinopterygii</taxon>
        <taxon>Neopterygii</taxon>
        <taxon>Teleostei</taxon>
        <taxon>Neoteleostei</taxon>
        <taxon>Acanthomorphata</taxon>
        <taxon>Carangaria</taxon>
        <taxon>Pleuronectiformes</taxon>
        <taxon>Pleuronectoidei</taxon>
        <taxon>Cynoglossidae</taxon>
        <taxon>Cynoglossinae</taxon>
        <taxon>Cynoglossus</taxon>
    </lineage>
</organism>
<evidence type="ECO:0000256" key="4">
    <source>
        <dbReference type="ARBA" id="ARBA00022473"/>
    </source>
</evidence>
<reference evidence="14" key="2">
    <citation type="submission" date="2025-08" db="UniProtKB">
        <authorList>
            <consortium name="Ensembl"/>
        </authorList>
    </citation>
    <scope>IDENTIFICATION</scope>
</reference>
<dbReference type="AlphaFoldDB" id="A0A3P8UNK9"/>
<evidence type="ECO:0000256" key="9">
    <source>
        <dbReference type="ARBA" id="ARBA00023242"/>
    </source>
</evidence>
<dbReference type="Pfam" id="PF00046">
    <property type="entry name" value="Homeodomain"/>
    <property type="match status" value="1"/>
</dbReference>
<dbReference type="STRING" id="244447.ENSCSEP00000002261"/>
<dbReference type="PANTHER" id="PTHR10390:SF64">
    <property type="entry name" value="HOMEOBOX PROTEIN SIX4-RELATED"/>
    <property type="match status" value="1"/>
</dbReference>
<dbReference type="InterPro" id="IPR031701">
    <property type="entry name" value="SIX1_SD"/>
</dbReference>
<keyword evidence="5" id="KW-0805">Transcription regulation</keyword>
<dbReference type="CTD" id="65233"/>
<proteinExistence type="inferred from homology"/>
<dbReference type="Ensembl" id="ENSCSET00000002301.1">
    <property type="protein sequence ID" value="ENSCSEP00000002261.1"/>
    <property type="gene ID" value="ENSCSEG00000001521.1"/>
</dbReference>
<feature type="compositionally biased region" description="Low complexity" evidence="12">
    <location>
        <begin position="565"/>
        <end position="580"/>
    </location>
</feature>
<dbReference type="GO" id="GO:0000978">
    <property type="term" value="F:RNA polymerase II cis-regulatory region sequence-specific DNA binding"/>
    <property type="evidence" value="ECO:0007669"/>
    <property type="project" value="TreeGrafter"/>
</dbReference>
<evidence type="ECO:0000256" key="7">
    <source>
        <dbReference type="ARBA" id="ARBA00023155"/>
    </source>
</evidence>
<accession>A0A3P8UNK9</accession>
<protein>
    <submittedName>
        <fullName evidence="14">SIX homeobox 4a</fullName>
    </submittedName>
</protein>
<name>A0A3P8UNK9_CYNSE</name>
<dbReference type="Gene3D" id="1.10.10.60">
    <property type="entry name" value="Homeodomain-like"/>
    <property type="match status" value="1"/>
</dbReference>
<dbReference type="GO" id="GO:0000981">
    <property type="term" value="F:DNA-binding transcription factor activity, RNA polymerase II-specific"/>
    <property type="evidence" value="ECO:0007669"/>
    <property type="project" value="InterPro"/>
</dbReference>
<dbReference type="PROSITE" id="PS50071">
    <property type="entry name" value="HOMEOBOX_2"/>
    <property type="match status" value="1"/>
</dbReference>
<dbReference type="Proteomes" id="UP000265120">
    <property type="component" value="Chromosome 1"/>
</dbReference>
<evidence type="ECO:0000256" key="2">
    <source>
        <dbReference type="ARBA" id="ARBA00004496"/>
    </source>
</evidence>
<dbReference type="PANTHER" id="PTHR10390">
    <property type="entry name" value="HOMEOBOX PROTEIN SIX"/>
    <property type="match status" value="1"/>
</dbReference>
<evidence type="ECO:0000313" key="15">
    <source>
        <dbReference type="Proteomes" id="UP000265120"/>
    </source>
</evidence>
<dbReference type="GO" id="GO:0005667">
    <property type="term" value="C:transcription regulator complex"/>
    <property type="evidence" value="ECO:0007669"/>
    <property type="project" value="TreeGrafter"/>
</dbReference>
<dbReference type="InterPro" id="IPR001356">
    <property type="entry name" value="HD"/>
</dbReference>
<keyword evidence="4" id="KW-0217">Developmental protein</keyword>
<keyword evidence="6 10" id="KW-0238">DNA-binding</keyword>
<reference evidence="14" key="3">
    <citation type="submission" date="2025-09" db="UniProtKB">
        <authorList>
            <consortium name="Ensembl"/>
        </authorList>
    </citation>
    <scope>IDENTIFICATION</scope>
</reference>
<feature type="DNA-binding region" description="Homeobox" evidence="10">
    <location>
        <begin position="189"/>
        <end position="239"/>
    </location>
</feature>
<sequence>MSSSSAGEVTAANDIKRENVKELNERESIKFVALDAAELSMERATPSADAVRTELLVSAASSLAFSPEQVACVCEALQQGGNVDRLARFLWSLPQSDLLRGNESILKAQALVAFHQARYQELYSILENHSFSPSNHTVLQDLWYKARYTEAEKARGRPLGAVDKYRIRRKYPLPRTIWDGEETVYCFKERSRNALKDLYNQNRYPSPAEKRNLAKITGLSLTQVSNWFKNRRQRDRNPSEAQSKSESDGNHSTEDESSKGQEELSPRPLSNSSDGVMPHGIQTGPMDTGVVIQQIGDIKMPPGSSSGGLYNGSLVASNTSSAVFHNGGSSYLHTPGNILFNGLNLGIQPLAFNPLRPSAGVMLGGTGMDMQMQTGQEKGLGSSAEDSSLHYASYSGCVNGSEVKLEGNHSMATQNGSSVLTFSSPSGALQLGGYNLVHIPSGVTDSDGSSLLNSDVGLPTLQLSSGSSASTIQSQGNIALDNVAVSSSSNDSFQQQDKLTMTSLHHSTVLYSMSNTNPASIKKEPLEGGVYSSYHHHGLHMDPNGQISYANPNSEDAASGRVPTSAAEVPAVSSSSPEPEVYTTLTISTPLIAQTDTRSHHLQPTEYIGGPPSSHLMGSGMNSNYMNLSENNKVDVSVSGGMNEMVRAMCGEMEAVEGKELAKLQTVQMDEDMADL</sequence>
<evidence type="ECO:0000256" key="6">
    <source>
        <dbReference type="ARBA" id="ARBA00023125"/>
    </source>
</evidence>
<dbReference type="OMA" id="MCGEMEA"/>
<evidence type="ECO:0000256" key="3">
    <source>
        <dbReference type="ARBA" id="ARBA00008161"/>
    </source>
</evidence>
<dbReference type="FunFam" id="1.10.10.60:FF:000085">
    <property type="entry name" value="SIX homeobox 5"/>
    <property type="match status" value="1"/>
</dbReference>
<dbReference type="GeneTree" id="ENSGT00940000165916"/>
<keyword evidence="8" id="KW-0804">Transcription</keyword>
<evidence type="ECO:0000256" key="1">
    <source>
        <dbReference type="ARBA" id="ARBA00004123"/>
    </source>
</evidence>
<dbReference type="KEGG" id="csem:103376960"/>
<dbReference type="FunCoup" id="A0A3P8UNK9">
    <property type="interactions" value="55"/>
</dbReference>
<dbReference type="GO" id="GO:0005634">
    <property type="term" value="C:nucleus"/>
    <property type="evidence" value="ECO:0007669"/>
    <property type="project" value="UniProtKB-SubCell"/>
</dbReference>
<feature type="region of interest" description="Disordered" evidence="12">
    <location>
        <begin position="542"/>
        <end position="580"/>
    </location>
</feature>
<dbReference type="InterPro" id="IPR017970">
    <property type="entry name" value="Homeobox_CS"/>
</dbReference>
<dbReference type="InParanoid" id="A0A3P8UNK9"/>
<dbReference type="Pfam" id="PF16878">
    <property type="entry name" value="SIX1_SD"/>
    <property type="match status" value="1"/>
</dbReference>
<dbReference type="CDD" id="cd00086">
    <property type="entry name" value="homeodomain"/>
    <property type="match status" value="1"/>
</dbReference>
<dbReference type="PROSITE" id="PS00027">
    <property type="entry name" value="HOMEOBOX_1"/>
    <property type="match status" value="1"/>
</dbReference>
<dbReference type="GeneID" id="103376960"/>
<comment type="subcellular location">
    <subcellularLocation>
        <location evidence="2">Cytoplasm</location>
    </subcellularLocation>
    <subcellularLocation>
        <location evidence="1 10 11">Nucleus</location>
    </subcellularLocation>
</comment>
<dbReference type="RefSeq" id="XP_008305772.1">
    <property type="nucleotide sequence ID" value="XM_008307550.2"/>
</dbReference>
<evidence type="ECO:0000313" key="14">
    <source>
        <dbReference type="Ensembl" id="ENSCSEP00000002261.1"/>
    </source>
</evidence>
<evidence type="ECO:0000256" key="10">
    <source>
        <dbReference type="PROSITE-ProRule" id="PRU00108"/>
    </source>
</evidence>
<comment type="similarity">
    <text evidence="3">Belongs to the SIX/Sine oculis homeobox family.</text>
</comment>
<keyword evidence="7 10" id="KW-0371">Homeobox</keyword>
<feature type="compositionally biased region" description="Polar residues" evidence="12">
    <location>
        <begin position="545"/>
        <end position="556"/>
    </location>
</feature>
<evidence type="ECO:0000259" key="13">
    <source>
        <dbReference type="PROSITE" id="PS50071"/>
    </source>
</evidence>
<evidence type="ECO:0000256" key="8">
    <source>
        <dbReference type="ARBA" id="ARBA00023163"/>
    </source>
</evidence>
<keyword evidence="15" id="KW-1185">Reference proteome</keyword>
<evidence type="ECO:0000256" key="12">
    <source>
        <dbReference type="SAM" id="MobiDB-lite"/>
    </source>
</evidence>